<keyword evidence="1" id="KW-0812">Transmembrane</keyword>
<feature type="transmembrane region" description="Helical" evidence="1">
    <location>
        <begin position="7"/>
        <end position="25"/>
    </location>
</feature>
<keyword evidence="1" id="KW-0472">Membrane</keyword>
<reference evidence="2" key="1">
    <citation type="submission" date="2014-09" db="EMBL/GenBank/DDBJ databases">
        <authorList>
            <person name="Magalhaes I.L.F."/>
            <person name="Oliveira U."/>
            <person name="Santos F.R."/>
            <person name="Vidigal T.H.D.A."/>
            <person name="Brescovit A.D."/>
            <person name="Santos A.J."/>
        </authorList>
    </citation>
    <scope>NUCLEOTIDE SEQUENCE</scope>
    <source>
        <tissue evidence="2">Shoot tissue taken approximately 20 cm above the soil surface</tissue>
    </source>
</reference>
<proteinExistence type="predicted"/>
<dbReference type="EMBL" id="GBRH01191869">
    <property type="protein sequence ID" value="JAE06027.1"/>
    <property type="molecule type" value="Transcribed_RNA"/>
</dbReference>
<evidence type="ECO:0000313" key="2">
    <source>
        <dbReference type="EMBL" id="JAE06027.1"/>
    </source>
</evidence>
<name>A0A0A9F132_ARUDO</name>
<reference evidence="2" key="2">
    <citation type="journal article" date="2015" name="Data Brief">
        <title>Shoot transcriptome of the giant reed, Arundo donax.</title>
        <authorList>
            <person name="Barrero R.A."/>
            <person name="Guerrero F.D."/>
            <person name="Moolhuijzen P."/>
            <person name="Goolsby J.A."/>
            <person name="Tidwell J."/>
            <person name="Bellgard S.E."/>
            <person name="Bellgard M.I."/>
        </authorList>
    </citation>
    <scope>NUCLEOTIDE SEQUENCE</scope>
    <source>
        <tissue evidence="2">Shoot tissue taken approximately 20 cm above the soil surface</tissue>
    </source>
</reference>
<dbReference type="AlphaFoldDB" id="A0A0A9F132"/>
<organism evidence="2">
    <name type="scientific">Arundo donax</name>
    <name type="common">Giant reed</name>
    <name type="synonym">Donax arundinaceus</name>
    <dbReference type="NCBI Taxonomy" id="35708"/>
    <lineage>
        <taxon>Eukaryota</taxon>
        <taxon>Viridiplantae</taxon>
        <taxon>Streptophyta</taxon>
        <taxon>Embryophyta</taxon>
        <taxon>Tracheophyta</taxon>
        <taxon>Spermatophyta</taxon>
        <taxon>Magnoliopsida</taxon>
        <taxon>Liliopsida</taxon>
        <taxon>Poales</taxon>
        <taxon>Poaceae</taxon>
        <taxon>PACMAD clade</taxon>
        <taxon>Arundinoideae</taxon>
        <taxon>Arundineae</taxon>
        <taxon>Arundo</taxon>
    </lineage>
</organism>
<accession>A0A0A9F132</accession>
<protein>
    <submittedName>
        <fullName evidence="2">Uncharacterized protein</fullName>
    </submittedName>
</protein>
<keyword evidence="1" id="KW-1133">Transmembrane helix</keyword>
<evidence type="ECO:0000256" key="1">
    <source>
        <dbReference type="SAM" id="Phobius"/>
    </source>
</evidence>
<sequence length="36" mass="4288">MKQIEKTIQYLIGSGMVSTIIYFQGHRYLFFLSFNL</sequence>